<feature type="compositionally biased region" description="Basic and acidic residues" evidence="1">
    <location>
        <begin position="228"/>
        <end position="239"/>
    </location>
</feature>
<dbReference type="Proteomes" id="UP000295781">
    <property type="component" value="Chromosome"/>
</dbReference>
<gene>
    <name evidence="2" type="ORF">SOCEGT47_075470</name>
</gene>
<accession>A0A4P2QBD9</accession>
<sequence length="245" mass="25266">MEVLPGYPARGEGARVRMSPGPEQHERSHLAGQAFWPPGSELGGDGGGRLWGAHLRGLRSGEPLSWLACTSTPPVSSQRAAPPPGCWSCGCWRPTCRRRWRCSVHPPYSTRRPGTNVGEIEVLGVASGAVLMPRGAPDTPDALAAAQIALSRLGFRPRPALPAGSWAGCALVLASVSSAGEPPCNAEEPYQHVLAGDPRTPAQPGRDLDLAPGEGAPGDAGGGGAHGDPGEDRGAHEVRIAAGTK</sequence>
<dbReference type="EMBL" id="CP012670">
    <property type="protein sequence ID" value="AUX26975.1"/>
    <property type="molecule type" value="Genomic_DNA"/>
</dbReference>
<evidence type="ECO:0000256" key="1">
    <source>
        <dbReference type="SAM" id="MobiDB-lite"/>
    </source>
</evidence>
<evidence type="ECO:0000313" key="3">
    <source>
        <dbReference type="Proteomes" id="UP000295781"/>
    </source>
</evidence>
<dbReference type="AlphaFoldDB" id="A0A4P2QBD9"/>
<evidence type="ECO:0000313" key="2">
    <source>
        <dbReference type="EMBL" id="AUX26975.1"/>
    </source>
</evidence>
<protein>
    <submittedName>
        <fullName evidence="2">Uncharacterized protein</fullName>
    </submittedName>
</protein>
<feature type="region of interest" description="Disordered" evidence="1">
    <location>
        <begin position="1"/>
        <end position="29"/>
    </location>
</feature>
<feature type="compositionally biased region" description="Gly residues" evidence="1">
    <location>
        <begin position="215"/>
        <end position="227"/>
    </location>
</feature>
<reference evidence="2 3" key="1">
    <citation type="submission" date="2015-09" db="EMBL/GenBank/DDBJ databases">
        <title>Sorangium comparison.</title>
        <authorList>
            <person name="Zaburannyi N."/>
            <person name="Bunk B."/>
            <person name="Overmann J."/>
            <person name="Mueller R."/>
        </authorList>
    </citation>
    <scope>NUCLEOTIDE SEQUENCE [LARGE SCALE GENOMIC DNA]</scope>
    <source>
        <strain evidence="2 3">So ceGT47</strain>
    </source>
</reference>
<name>A0A4P2QBD9_SORCE</name>
<organism evidence="2 3">
    <name type="scientific">Sorangium cellulosum</name>
    <name type="common">Polyangium cellulosum</name>
    <dbReference type="NCBI Taxonomy" id="56"/>
    <lineage>
        <taxon>Bacteria</taxon>
        <taxon>Pseudomonadati</taxon>
        <taxon>Myxococcota</taxon>
        <taxon>Polyangia</taxon>
        <taxon>Polyangiales</taxon>
        <taxon>Polyangiaceae</taxon>
        <taxon>Sorangium</taxon>
    </lineage>
</organism>
<proteinExistence type="predicted"/>
<feature type="region of interest" description="Disordered" evidence="1">
    <location>
        <begin position="194"/>
        <end position="245"/>
    </location>
</feature>